<feature type="region of interest" description="Disordered" evidence="1">
    <location>
        <begin position="1"/>
        <end position="23"/>
    </location>
</feature>
<feature type="region of interest" description="Disordered" evidence="1">
    <location>
        <begin position="86"/>
        <end position="107"/>
    </location>
</feature>
<evidence type="ECO:0000313" key="2">
    <source>
        <dbReference type="EMBL" id="VTJ55084.1"/>
    </source>
</evidence>
<dbReference type="EMBL" id="CABDUW010000045">
    <property type="protein sequence ID" value="VTJ55084.1"/>
    <property type="molecule type" value="Genomic_DNA"/>
</dbReference>
<organism evidence="2">
    <name type="scientific">Marmota monax</name>
    <name type="common">Woodchuck</name>
    <dbReference type="NCBI Taxonomy" id="9995"/>
    <lineage>
        <taxon>Eukaryota</taxon>
        <taxon>Metazoa</taxon>
        <taxon>Chordata</taxon>
        <taxon>Craniata</taxon>
        <taxon>Vertebrata</taxon>
        <taxon>Euteleostomi</taxon>
        <taxon>Mammalia</taxon>
        <taxon>Eutheria</taxon>
        <taxon>Euarchontoglires</taxon>
        <taxon>Glires</taxon>
        <taxon>Rodentia</taxon>
        <taxon>Sciuromorpha</taxon>
        <taxon>Sciuridae</taxon>
        <taxon>Xerinae</taxon>
        <taxon>Marmotini</taxon>
        <taxon>Marmota</taxon>
    </lineage>
</organism>
<proteinExistence type="predicted"/>
<evidence type="ECO:0000256" key="1">
    <source>
        <dbReference type="SAM" id="MobiDB-lite"/>
    </source>
</evidence>
<name>A0A5E4ACY3_MARMO</name>
<accession>A0A5E4ACY3</accession>
<reference evidence="2" key="1">
    <citation type="submission" date="2019-04" db="EMBL/GenBank/DDBJ databases">
        <authorList>
            <person name="Alioto T."/>
            <person name="Alioto T."/>
        </authorList>
    </citation>
    <scope>NUCLEOTIDE SEQUENCE [LARGE SCALE GENOMIC DNA]</scope>
</reference>
<protein>
    <submittedName>
        <fullName evidence="2">Uncharacterized protein</fullName>
    </submittedName>
</protein>
<gene>
    <name evidence="2" type="ORF">MONAX_5E008479</name>
</gene>
<sequence length="226" mass="25314">MPCSTHSSRNREETTGERWSPGELSLEAFQSQFGLGESWPEVMETGSFTPKAVRSGRSPPALDPWKVQSLLTILTQLMASPMVTRRSSPGEVFGKQAGPGPTTPSVNDSADPCILYDSWHRGYPKEPVSSFNCRGLQEPRTRENGFEDDTADTGIRSYCWSRRLAVTNCGMYEPSRCHWNMTRGGEWKMEPWWALAHPPRKEAAFAVSQIPVGSDKEAFEDKQIQN</sequence>
<dbReference type="AlphaFoldDB" id="A0A5E4ACY3"/>
<comment type="caution">
    <text evidence="2">The sequence shown here is derived from an EMBL/GenBank/DDBJ whole genome shotgun (WGS) entry which is preliminary data.</text>
</comment>